<proteinExistence type="predicted"/>
<keyword evidence="2" id="KW-1185">Reference proteome</keyword>
<dbReference type="EMBL" id="KZ819358">
    <property type="protein sequence ID" value="PWN44887.1"/>
    <property type="molecule type" value="Genomic_DNA"/>
</dbReference>
<reference evidence="1 2" key="1">
    <citation type="journal article" date="2018" name="Mol. Biol. Evol.">
        <title>Broad Genomic Sampling Reveals a Smut Pathogenic Ancestry of the Fungal Clade Ustilaginomycotina.</title>
        <authorList>
            <person name="Kijpornyongpan T."/>
            <person name="Mondo S.J."/>
            <person name="Barry K."/>
            <person name="Sandor L."/>
            <person name="Lee J."/>
            <person name="Lipzen A."/>
            <person name="Pangilinan J."/>
            <person name="LaButti K."/>
            <person name="Hainaut M."/>
            <person name="Henrissat B."/>
            <person name="Grigoriev I.V."/>
            <person name="Spatafora J.W."/>
            <person name="Aime M.C."/>
        </authorList>
    </citation>
    <scope>NUCLEOTIDE SEQUENCE [LARGE SCALE GENOMIC DNA]</scope>
    <source>
        <strain evidence="1 2">MCA 4658</strain>
    </source>
</reference>
<sequence length="180" mass="19550">MAPLTSIDMLHARVVLLDLDLLIRHSTSTQMPVSLRNSSHHRNPSDVPLRQLAPISSQLRARECVTHVRGTLNASVNLSKEAKRGLVCHSLTSQSSLHHGARLGIEISKQTRFGSEDCGRISVLSLAYCAHDLRGLALVIAVACIMEDTSAVKAGRAACAPDPSLRRSRARALELYMALI</sequence>
<evidence type="ECO:0000313" key="2">
    <source>
        <dbReference type="Proteomes" id="UP000245783"/>
    </source>
</evidence>
<protein>
    <submittedName>
        <fullName evidence="1">Uncharacterized protein</fullName>
    </submittedName>
</protein>
<dbReference type="InParanoid" id="A0A316W4L5"/>
<organism evidence="1 2">
    <name type="scientific">Ceraceosorus guamensis</name>
    <dbReference type="NCBI Taxonomy" id="1522189"/>
    <lineage>
        <taxon>Eukaryota</taxon>
        <taxon>Fungi</taxon>
        <taxon>Dikarya</taxon>
        <taxon>Basidiomycota</taxon>
        <taxon>Ustilaginomycotina</taxon>
        <taxon>Exobasidiomycetes</taxon>
        <taxon>Ceraceosorales</taxon>
        <taxon>Ceraceosoraceae</taxon>
        <taxon>Ceraceosorus</taxon>
    </lineage>
</organism>
<evidence type="ECO:0000313" key="1">
    <source>
        <dbReference type="EMBL" id="PWN44887.1"/>
    </source>
</evidence>
<accession>A0A316W4L5</accession>
<dbReference type="GeneID" id="37033101"/>
<dbReference type="AlphaFoldDB" id="A0A316W4L5"/>
<dbReference type="Proteomes" id="UP000245783">
    <property type="component" value="Unassembled WGS sequence"/>
</dbReference>
<dbReference type="RefSeq" id="XP_025372047.1">
    <property type="nucleotide sequence ID" value="XM_025511231.1"/>
</dbReference>
<name>A0A316W4L5_9BASI</name>
<gene>
    <name evidence="1" type="ORF">IE81DRAFT_242041</name>
</gene>